<dbReference type="PRINTS" id="PR00260">
    <property type="entry name" value="CHEMTRNSDUCR"/>
</dbReference>
<protein>
    <submittedName>
        <fullName evidence="8">Methyl-accepting chemotaxis protein</fullName>
    </submittedName>
</protein>
<dbReference type="SUPFAM" id="SSF58104">
    <property type="entry name" value="Methyl-accepting chemotaxis protein (MCP) signaling domain"/>
    <property type="match status" value="1"/>
</dbReference>
<dbReference type="GO" id="GO:0006935">
    <property type="term" value="P:chemotaxis"/>
    <property type="evidence" value="ECO:0007669"/>
    <property type="project" value="InterPro"/>
</dbReference>
<feature type="domain" description="Methyl-accepting transducer" evidence="6">
    <location>
        <begin position="386"/>
        <end position="622"/>
    </location>
</feature>
<dbReference type="PANTHER" id="PTHR32089:SF112">
    <property type="entry name" value="LYSOZYME-LIKE PROTEIN-RELATED"/>
    <property type="match status" value="1"/>
</dbReference>
<dbReference type="InterPro" id="IPR010910">
    <property type="entry name" value="Nitrate/nitrite_sensing_bac"/>
</dbReference>
<evidence type="ECO:0000256" key="1">
    <source>
        <dbReference type="ARBA" id="ARBA00004370"/>
    </source>
</evidence>
<dbReference type="SMART" id="SM00283">
    <property type="entry name" value="MA"/>
    <property type="match status" value="1"/>
</dbReference>
<name>A0A0S2K300_9GAMM</name>
<keyword evidence="5" id="KW-1133">Transmembrane helix</keyword>
<evidence type="ECO:0000313" key="9">
    <source>
        <dbReference type="Proteomes" id="UP000061457"/>
    </source>
</evidence>
<dbReference type="FunFam" id="1.10.287.950:FF:000001">
    <property type="entry name" value="Methyl-accepting chemotaxis sensory transducer"/>
    <property type="match status" value="1"/>
</dbReference>
<comment type="similarity">
    <text evidence="3">Belongs to the methyl-accepting chemotaxis (MCP) protein family.</text>
</comment>
<feature type="domain" description="NIT" evidence="7">
    <location>
        <begin position="53"/>
        <end position="298"/>
    </location>
</feature>
<dbReference type="PROSITE" id="PS50111">
    <property type="entry name" value="CHEMOTAXIS_TRANSDUC_2"/>
    <property type="match status" value="1"/>
</dbReference>
<evidence type="ECO:0000256" key="3">
    <source>
        <dbReference type="ARBA" id="ARBA00029447"/>
    </source>
</evidence>
<dbReference type="GO" id="GO:0007165">
    <property type="term" value="P:signal transduction"/>
    <property type="evidence" value="ECO:0007669"/>
    <property type="project" value="UniProtKB-KW"/>
</dbReference>
<keyword evidence="5" id="KW-0472">Membrane</keyword>
<dbReference type="Proteomes" id="UP000061457">
    <property type="component" value="Chromosome I"/>
</dbReference>
<dbReference type="CDD" id="cd11386">
    <property type="entry name" value="MCP_signal"/>
    <property type="match status" value="1"/>
</dbReference>
<gene>
    <name evidence="8" type="ORF">PP2015_2123</name>
</gene>
<keyword evidence="2 4" id="KW-0807">Transducer</keyword>
<dbReference type="STRING" id="161398.PP2015_2123"/>
<dbReference type="InterPro" id="IPR004089">
    <property type="entry name" value="MCPsignal_dom"/>
</dbReference>
<dbReference type="OrthoDB" id="9775440at2"/>
<dbReference type="PATRIC" id="fig|161398.10.peg.2159"/>
<keyword evidence="5" id="KW-0812">Transmembrane</keyword>
<evidence type="ECO:0000256" key="2">
    <source>
        <dbReference type="ARBA" id="ARBA00023224"/>
    </source>
</evidence>
<dbReference type="EMBL" id="CP013187">
    <property type="protein sequence ID" value="ALO42621.1"/>
    <property type="molecule type" value="Genomic_DNA"/>
</dbReference>
<reference evidence="8 9" key="1">
    <citation type="submission" date="2015-11" db="EMBL/GenBank/DDBJ databases">
        <authorList>
            <person name="Zhang Y."/>
            <person name="Guo Z."/>
        </authorList>
    </citation>
    <scope>NUCLEOTIDE SEQUENCE [LARGE SCALE GENOMIC DNA]</scope>
    <source>
        <strain evidence="8 9">KCTC 12086</strain>
    </source>
</reference>
<comment type="subcellular location">
    <subcellularLocation>
        <location evidence="1">Membrane</location>
    </subcellularLocation>
</comment>
<evidence type="ECO:0000256" key="5">
    <source>
        <dbReference type="SAM" id="Phobius"/>
    </source>
</evidence>
<dbReference type="Pfam" id="PF00015">
    <property type="entry name" value="MCPsignal"/>
    <property type="match status" value="1"/>
</dbReference>
<dbReference type="PANTHER" id="PTHR32089">
    <property type="entry name" value="METHYL-ACCEPTING CHEMOTAXIS PROTEIN MCPB"/>
    <property type="match status" value="1"/>
</dbReference>
<evidence type="ECO:0000256" key="4">
    <source>
        <dbReference type="PROSITE-ProRule" id="PRU00284"/>
    </source>
</evidence>
<dbReference type="InterPro" id="IPR013587">
    <property type="entry name" value="Nitrate/nitrite_sensing"/>
</dbReference>
<proteinExistence type="inferred from homology"/>
<dbReference type="Gene3D" id="1.10.287.950">
    <property type="entry name" value="Methyl-accepting chemotaxis protein"/>
    <property type="match status" value="1"/>
</dbReference>
<accession>A0A0S2K300</accession>
<organism evidence="8 9">
    <name type="scientific">Pseudoalteromonas phenolica</name>
    <dbReference type="NCBI Taxonomy" id="161398"/>
    <lineage>
        <taxon>Bacteria</taxon>
        <taxon>Pseudomonadati</taxon>
        <taxon>Pseudomonadota</taxon>
        <taxon>Gammaproteobacteria</taxon>
        <taxon>Alteromonadales</taxon>
        <taxon>Pseudoalteromonadaceae</taxon>
        <taxon>Pseudoalteromonas</taxon>
    </lineage>
</organism>
<dbReference type="GO" id="GO:0004888">
    <property type="term" value="F:transmembrane signaling receptor activity"/>
    <property type="evidence" value="ECO:0007669"/>
    <property type="project" value="InterPro"/>
</dbReference>
<dbReference type="PROSITE" id="PS50906">
    <property type="entry name" value="NIT"/>
    <property type="match status" value="1"/>
</dbReference>
<feature type="transmembrane region" description="Helical" evidence="5">
    <location>
        <begin position="12"/>
        <end position="30"/>
    </location>
</feature>
<dbReference type="GO" id="GO:0016020">
    <property type="term" value="C:membrane"/>
    <property type="evidence" value="ECO:0007669"/>
    <property type="project" value="UniProtKB-SubCell"/>
</dbReference>
<dbReference type="InterPro" id="IPR004090">
    <property type="entry name" value="Chemotax_Me-accpt_rcpt"/>
</dbReference>
<dbReference type="AlphaFoldDB" id="A0A0S2K300"/>
<evidence type="ECO:0000259" key="7">
    <source>
        <dbReference type="PROSITE" id="PS50906"/>
    </source>
</evidence>
<evidence type="ECO:0000313" key="8">
    <source>
        <dbReference type="EMBL" id="ALO42621.1"/>
    </source>
</evidence>
<dbReference type="KEGG" id="pphe:PP2015_2123"/>
<sequence>MFLAVAKKISSHLTLVVLLPCILLGAIITYDMSMAFKKMNNAYDAEYNAFLSHAVLGIVHETQKERGTSAGFVGSKGAKFGQSLRAQRLNTNSMLSLLKSKQKDWSLSKEMHKELKEFEALFFELESMRRKVDSLATSVPDLLNYYTAINSKGLHIVVKAARLSDDPIISKELTAIYNFSSAKESSGIERAILANVFANNQMSFAQKARHVELLTQQKVYLNEALEVAPKAIRSILQSALNQSSFAEVDRFRKQVEQKNSNFNIDAEAWFTAATNRINALKNAEEEALTVVDKTAIRIQQDAVVVVIVEAVIFIVGLLITAALFLSIRLRHQQSELIAKGIEIAINKRDMADEIEVLSSDELGESAQKINALTKQFEEDLIELGLVSKKITVSIHETAVAISQSQENLVEQQMGIQTIASASEQMSANIQVIASSMSDNSEAAKTVANESLNGQRVVSEAVEVIQSASDDMARSAQSVDTLNERVGSISSMVDMIRDIAEQTNLLALNAAIEAARAGEQGRGFAVVADEVRSLASRTQKSTEEISSLVAELQTSSKEASNIITQGKDNALEAAQRAEEIKLALATIVEQAKQVEAVTEAVSSNTQQQSNAIEEVSKNIVDIYQKATENVSGAEEIAKAATNIAGSAIDMDELIERYKVSKECNYEY</sequence>
<keyword evidence="9" id="KW-1185">Reference proteome</keyword>
<dbReference type="Pfam" id="PF08376">
    <property type="entry name" value="NIT"/>
    <property type="match status" value="1"/>
</dbReference>
<evidence type="ECO:0000259" key="6">
    <source>
        <dbReference type="PROSITE" id="PS50111"/>
    </source>
</evidence>
<feature type="transmembrane region" description="Helical" evidence="5">
    <location>
        <begin position="302"/>
        <end position="325"/>
    </location>
</feature>